<evidence type="ECO:0000313" key="1">
    <source>
        <dbReference type="EMBL" id="KAK0497175.1"/>
    </source>
</evidence>
<name>A0AA39UXJ9_9AGAR</name>
<reference evidence="1" key="1">
    <citation type="submission" date="2023-06" db="EMBL/GenBank/DDBJ databases">
        <authorList>
            <consortium name="Lawrence Berkeley National Laboratory"/>
            <person name="Ahrendt S."/>
            <person name="Sahu N."/>
            <person name="Indic B."/>
            <person name="Wong-Bajracharya J."/>
            <person name="Merenyi Z."/>
            <person name="Ke H.-M."/>
            <person name="Monk M."/>
            <person name="Kocsube S."/>
            <person name="Drula E."/>
            <person name="Lipzen A."/>
            <person name="Balint B."/>
            <person name="Henrissat B."/>
            <person name="Andreopoulos B."/>
            <person name="Martin F.M."/>
            <person name="Harder C.B."/>
            <person name="Rigling D."/>
            <person name="Ford K.L."/>
            <person name="Foster G.D."/>
            <person name="Pangilinan J."/>
            <person name="Papanicolaou A."/>
            <person name="Barry K."/>
            <person name="LaButti K."/>
            <person name="Viragh M."/>
            <person name="Koriabine M."/>
            <person name="Yan M."/>
            <person name="Riley R."/>
            <person name="Champramary S."/>
            <person name="Plett K.L."/>
            <person name="Tsai I.J."/>
            <person name="Slot J."/>
            <person name="Sipos G."/>
            <person name="Plett J."/>
            <person name="Nagy L.G."/>
            <person name="Grigoriev I.V."/>
        </authorList>
    </citation>
    <scope>NUCLEOTIDE SEQUENCE</scope>
    <source>
        <strain evidence="1">HWK02</strain>
    </source>
</reference>
<organism evidence="1 2">
    <name type="scientific">Armillaria luteobubalina</name>
    <dbReference type="NCBI Taxonomy" id="153913"/>
    <lineage>
        <taxon>Eukaryota</taxon>
        <taxon>Fungi</taxon>
        <taxon>Dikarya</taxon>
        <taxon>Basidiomycota</taxon>
        <taxon>Agaricomycotina</taxon>
        <taxon>Agaricomycetes</taxon>
        <taxon>Agaricomycetidae</taxon>
        <taxon>Agaricales</taxon>
        <taxon>Marasmiineae</taxon>
        <taxon>Physalacriaceae</taxon>
        <taxon>Armillaria</taxon>
    </lineage>
</organism>
<keyword evidence="2" id="KW-1185">Reference proteome</keyword>
<dbReference type="EMBL" id="JAUEPU010000013">
    <property type="protein sequence ID" value="KAK0497175.1"/>
    <property type="molecule type" value="Genomic_DNA"/>
</dbReference>
<gene>
    <name evidence="1" type="ORF">EDD18DRAFT_1352033</name>
</gene>
<evidence type="ECO:0000313" key="2">
    <source>
        <dbReference type="Proteomes" id="UP001175228"/>
    </source>
</evidence>
<sequence>MGSGKQSSSRDSAPFKPFQGEAVDGVFTNVNKMGSFAECRPLTVSVAHQTLRLTV</sequence>
<dbReference type="AlphaFoldDB" id="A0AA39UXJ9"/>
<dbReference type="Proteomes" id="UP001175228">
    <property type="component" value="Unassembled WGS sequence"/>
</dbReference>
<protein>
    <submittedName>
        <fullName evidence="1">Uncharacterized protein</fullName>
    </submittedName>
</protein>
<accession>A0AA39UXJ9</accession>
<comment type="caution">
    <text evidence="1">The sequence shown here is derived from an EMBL/GenBank/DDBJ whole genome shotgun (WGS) entry which is preliminary data.</text>
</comment>
<proteinExistence type="predicted"/>